<sequence>MPRSHVSVARFYDWTDDLGDCFSVSRLYREIASIPRLDSKGTLRGSQLTLNGNVGNGVGSSNSSTPMVSIANATGAVVHHGAKGRGHPQFYVSPGRMFVRDKKALTRGEREIIEGIYKNRGDVAASSKDAMCCSEFQVKSHQEAWLVGKSGAVPCASMAEGAHGAIGRAIMRGIALDTANKIIGGGSQQDIRSQTAASSASANDISSPTSQVIIPGDINTSHERKQRVEKYSTFPTGKQPVSSPELADDKETHDNSKRLFHGQNPTDYWDSRPSAPPSSPNRFEESPPSTPIPQSPPAIPLDPSPLRNCGSLASDKLLAMRTNLPPNAIILAEKIPSVPSSERSNKQKLSHSGTSAHNIFNGKIVCPGQHMDWSSQSEDFSETSDNNVNIARDGKHRPNMFFGSDFDAMSNRPAESEKDKKKVQVRVYLPSVGAEIYEDDVSIKSSLTKERPLSETALKSKSQGQNIKLS</sequence>
<evidence type="ECO:0000313" key="2">
    <source>
        <dbReference type="EMBL" id="KAK3780022.1"/>
    </source>
</evidence>
<feature type="compositionally biased region" description="Polar residues" evidence="1">
    <location>
        <begin position="233"/>
        <end position="242"/>
    </location>
</feature>
<name>A0AAE1A313_9GAST</name>
<accession>A0AAE1A313</accession>
<reference evidence="2" key="1">
    <citation type="journal article" date="2023" name="G3 (Bethesda)">
        <title>A reference genome for the long-term kleptoplast-retaining sea slug Elysia crispata morphotype clarki.</title>
        <authorList>
            <person name="Eastman K.E."/>
            <person name="Pendleton A.L."/>
            <person name="Shaikh M.A."/>
            <person name="Suttiyut T."/>
            <person name="Ogas R."/>
            <person name="Tomko P."/>
            <person name="Gavelis G."/>
            <person name="Widhalm J.R."/>
            <person name="Wisecaver J.H."/>
        </authorList>
    </citation>
    <scope>NUCLEOTIDE SEQUENCE</scope>
    <source>
        <strain evidence="2">ECLA1</strain>
    </source>
</reference>
<proteinExistence type="predicted"/>
<dbReference type="Proteomes" id="UP001283361">
    <property type="component" value="Unassembled WGS sequence"/>
</dbReference>
<dbReference type="AlphaFoldDB" id="A0AAE1A313"/>
<feature type="compositionally biased region" description="Low complexity" evidence="1">
    <location>
        <begin position="196"/>
        <end position="210"/>
    </location>
</feature>
<feature type="compositionally biased region" description="Polar residues" evidence="1">
    <location>
        <begin position="457"/>
        <end position="470"/>
    </location>
</feature>
<dbReference type="EMBL" id="JAWDGP010002766">
    <property type="protein sequence ID" value="KAK3780022.1"/>
    <property type="molecule type" value="Genomic_DNA"/>
</dbReference>
<evidence type="ECO:0000313" key="3">
    <source>
        <dbReference type="Proteomes" id="UP001283361"/>
    </source>
</evidence>
<feature type="compositionally biased region" description="Pro residues" evidence="1">
    <location>
        <begin position="288"/>
        <end position="303"/>
    </location>
</feature>
<protein>
    <submittedName>
        <fullName evidence="2">Uncharacterized protein</fullName>
    </submittedName>
</protein>
<gene>
    <name evidence="2" type="ORF">RRG08_029716</name>
</gene>
<organism evidence="2 3">
    <name type="scientific">Elysia crispata</name>
    <name type="common">lettuce slug</name>
    <dbReference type="NCBI Taxonomy" id="231223"/>
    <lineage>
        <taxon>Eukaryota</taxon>
        <taxon>Metazoa</taxon>
        <taxon>Spiralia</taxon>
        <taxon>Lophotrochozoa</taxon>
        <taxon>Mollusca</taxon>
        <taxon>Gastropoda</taxon>
        <taxon>Heterobranchia</taxon>
        <taxon>Euthyneura</taxon>
        <taxon>Panpulmonata</taxon>
        <taxon>Sacoglossa</taxon>
        <taxon>Placobranchoidea</taxon>
        <taxon>Plakobranchidae</taxon>
        <taxon>Elysia</taxon>
    </lineage>
</organism>
<evidence type="ECO:0000256" key="1">
    <source>
        <dbReference type="SAM" id="MobiDB-lite"/>
    </source>
</evidence>
<feature type="compositionally biased region" description="Basic and acidic residues" evidence="1">
    <location>
        <begin position="220"/>
        <end position="230"/>
    </location>
</feature>
<feature type="region of interest" description="Disordered" evidence="1">
    <location>
        <begin position="451"/>
        <end position="470"/>
    </location>
</feature>
<feature type="region of interest" description="Disordered" evidence="1">
    <location>
        <begin position="193"/>
        <end position="307"/>
    </location>
</feature>
<comment type="caution">
    <text evidence="2">The sequence shown here is derived from an EMBL/GenBank/DDBJ whole genome shotgun (WGS) entry which is preliminary data.</text>
</comment>
<keyword evidence="3" id="KW-1185">Reference proteome</keyword>
<feature type="compositionally biased region" description="Basic and acidic residues" evidence="1">
    <location>
        <begin position="247"/>
        <end position="257"/>
    </location>
</feature>